<keyword evidence="2" id="KW-0677">Repeat</keyword>
<evidence type="ECO:0000313" key="9">
    <source>
        <dbReference type="Proteomes" id="UP001607302"/>
    </source>
</evidence>
<evidence type="ECO:0000256" key="4">
    <source>
        <dbReference type="ARBA" id="ARBA00022833"/>
    </source>
</evidence>
<evidence type="ECO:0000256" key="2">
    <source>
        <dbReference type="ARBA" id="ARBA00022737"/>
    </source>
</evidence>
<dbReference type="Proteomes" id="UP001607302">
    <property type="component" value="Unassembled WGS sequence"/>
</dbReference>
<feature type="domain" description="C2H2-type" evidence="7">
    <location>
        <begin position="443"/>
        <end position="471"/>
    </location>
</feature>
<gene>
    <name evidence="8" type="ORF">V1478_007991</name>
</gene>
<keyword evidence="9" id="KW-1185">Reference proteome</keyword>
<dbReference type="InterPro" id="IPR036236">
    <property type="entry name" value="Znf_C2H2_sf"/>
</dbReference>
<evidence type="ECO:0000256" key="1">
    <source>
        <dbReference type="ARBA" id="ARBA00022723"/>
    </source>
</evidence>
<reference evidence="8 9" key="1">
    <citation type="journal article" date="2024" name="Ann. Entomol. Soc. Am.">
        <title>Genomic analyses of the southern and eastern yellowjacket wasps (Hymenoptera: Vespidae) reveal evolutionary signatures of social life.</title>
        <authorList>
            <person name="Catto M.A."/>
            <person name="Caine P.B."/>
            <person name="Orr S.E."/>
            <person name="Hunt B.G."/>
            <person name="Goodisman M.A.D."/>
        </authorList>
    </citation>
    <scope>NUCLEOTIDE SEQUENCE [LARGE SCALE GENOMIC DNA]</scope>
    <source>
        <strain evidence="8">233</strain>
        <tissue evidence="8">Head and thorax</tissue>
    </source>
</reference>
<evidence type="ECO:0000256" key="3">
    <source>
        <dbReference type="ARBA" id="ARBA00022771"/>
    </source>
</evidence>
<evidence type="ECO:0000256" key="6">
    <source>
        <dbReference type="SAM" id="MobiDB-lite"/>
    </source>
</evidence>
<dbReference type="AlphaFoldDB" id="A0ABD2AXJ0"/>
<evidence type="ECO:0000313" key="8">
    <source>
        <dbReference type="EMBL" id="KAL2725318.1"/>
    </source>
</evidence>
<keyword evidence="1" id="KW-0479">Metal-binding</keyword>
<evidence type="ECO:0000259" key="7">
    <source>
        <dbReference type="PROSITE" id="PS50157"/>
    </source>
</evidence>
<dbReference type="SUPFAM" id="SSF57667">
    <property type="entry name" value="beta-beta-alpha zinc fingers"/>
    <property type="match status" value="2"/>
</dbReference>
<dbReference type="PANTHER" id="PTHR24379">
    <property type="entry name" value="KRAB AND ZINC FINGER DOMAIN-CONTAINING"/>
    <property type="match status" value="1"/>
</dbReference>
<evidence type="ECO:0000256" key="5">
    <source>
        <dbReference type="PROSITE-ProRule" id="PRU00042"/>
    </source>
</evidence>
<dbReference type="Gene3D" id="3.30.160.60">
    <property type="entry name" value="Classic Zinc Finger"/>
    <property type="match status" value="2"/>
</dbReference>
<dbReference type="PANTHER" id="PTHR24379:SF121">
    <property type="entry name" value="C2H2-TYPE DOMAIN-CONTAINING PROTEIN"/>
    <property type="match status" value="1"/>
</dbReference>
<dbReference type="GO" id="GO:0008270">
    <property type="term" value="F:zinc ion binding"/>
    <property type="evidence" value="ECO:0007669"/>
    <property type="project" value="UniProtKB-KW"/>
</dbReference>
<organism evidence="8 9">
    <name type="scientific">Vespula squamosa</name>
    <name type="common">Southern yellow jacket</name>
    <name type="synonym">Wasp</name>
    <dbReference type="NCBI Taxonomy" id="30214"/>
    <lineage>
        <taxon>Eukaryota</taxon>
        <taxon>Metazoa</taxon>
        <taxon>Ecdysozoa</taxon>
        <taxon>Arthropoda</taxon>
        <taxon>Hexapoda</taxon>
        <taxon>Insecta</taxon>
        <taxon>Pterygota</taxon>
        <taxon>Neoptera</taxon>
        <taxon>Endopterygota</taxon>
        <taxon>Hymenoptera</taxon>
        <taxon>Apocrita</taxon>
        <taxon>Aculeata</taxon>
        <taxon>Vespoidea</taxon>
        <taxon>Vespidae</taxon>
        <taxon>Vespinae</taxon>
        <taxon>Vespula</taxon>
    </lineage>
</organism>
<feature type="region of interest" description="Disordered" evidence="6">
    <location>
        <begin position="1"/>
        <end position="24"/>
    </location>
</feature>
<dbReference type="InterPro" id="IPR013087">
    <property type="entry name" value="Znf_C2H2_type"/>
</dbReference>
<comment type="caution">
    <text evidence="8">The sequence shown here is derived from an EMBL/GenBank/DDBJ whole genome shotgun (WGS) entry which is preliminary data.</text>
</comment>
<dbReference type="SMART" id="SM00355">
    <property type="entry name" value="ZnF_C2H2"/>
    <property type="match status" value="7"/>
</dbReference>
<keyword evidence="4" id="KW-0862">Zinc</keyword>
<proteinExistence type="predicted"/>
<sequence>MQLYGVTGCKSKDSDSDGVTTNTVRVQESCRGKKGDKGHEESSGCILKNALLSIQSDEEDFLEKEASKVLLLQKGSDVDGESATSSWNNVNTDSSVSYVTSIPNGKEFVILTGLEQVNDKAVTTTKGLKLYDSLIPFEKNSKIQHSSKQHNKIILLGEFVSEQEAIIGIKNGEQTETTKEIKESMEQMNYSSKTFDNSQFEKNEADLKESNNWLKSFRPLPLYYTERGKPYLKCPACGAMFFTSTSFQKHLFTHMYKEREAYTCSFCEYTNTEPGMLFAHLSKHQDQCEYCNENIMRKSNFEKHWGICSLSFSIKRDRRGRFVCTMCKLVFDLLPQLEKHWFKHACKKRRTYQCKECGGLYGNKTILQNHKCLKCPVCGEVYDSLHRLKAHTMWMKHHLKCLICSYEFVLAMDHEKHLAMHRQAYLPMKEHAHCLEAADGKSYQCDLCDKIFYALTRLILHVKEDHGIEDIKREAIKEEKDEKEHNEGNGNKATYPNLCEAPICYTGGQNITSSRLHVGTTVWTSTLAVNRY</sequence>
<feature type="domain" description="C2H2-type" evidence="7">
    <location>
        <begin position="232"/>
        <end position="259"/>
    </location>
</feature>
<protein>
    <submittedName>
        <fullName evidence="8">Zinc finger protein 239-like</fullName>
    </submittedName>
</protein>
<dbReference type="EMBL" id="JAUDFV010000138">
    <property type="protein sequence ID" value="KAL2725318.1"/>
    <property type="molecule type" value="Genomic_DNA"/>
</dbReference>
<dbReference type="PROSITE" id="PS50157">
    <property type="entry name" value="ZINC_FINGER_C2H2_2"/>
    <property type="match status" value="2"/>
</dbReference>
<dbReference type="PROSITE" id="PS00028">
    <property type="entry name" value="ZINC_FINGER_C2H2_1"/>
    <property type="match status" value="5"/>
</dbReference>
<accession>A0ABD2AXJ0</accession>
<name>A0ABD2AXJ0_VESSQ</name>
<keyword evidence="3 5" id="KW-0863">Zinc-finger</keyword>